<dbReference type="Proteomes" id="UP001281003">
    <property type="component" value="Unassembled WGS sequence"/>
</dbReference>
<evidence type="ECO:0000256" key="2">
    <source>
        <dbReference type="SAM" id="SignalP"/>
    </source>
</evidence>
<protein>
    <recommendedName>
        <fullName evidence="3">DUF7707 domain-containing protein</fullName>
    </recommendedName>
</protein>
<accession>A0AAE0PEC4</accession>
<feature type="domain" description="DUF7707" evidence="3">
    <location>
        <begin position="24"/>
        <end position="125"/>
    </location>
</feature>
<dbReference type="EMBL" id="JAUTDP010000007">
    <property type="protein sequence ID" value="KAK3397935.1"/>
    <property type="molecule type" value="Genomic_DNA"/>
</dbReference>
<gene>
    <name evidence="4" type="ORF">B0T20DRAFT_393727</name>
</gene>
<feature type="region of interest" description="Disordered" evidence="1">
    <location>
        <begin position="125"/>
        <end position="175"/>
    </location>
</feature>
<reference evidence="4" key="2">
    <citation type="submission" date="2023-07" db="EMBL/GenBank/DDBJ databases">
        <authorList>
            <consortium name="Lawrence Berkeley National Laboratory"/>
            <person name="Haridas S."/>
            <person name="Hensen N."/>
            <person name="Bonometti L."/>
            <person name="Westerberg I."/>
            <person name="Brannstrom I.O."/>
            <person name="Guillou S."/>
            <person name="Cros-Aarteil S."/>
            <person name="Calhoun S."/>
            <person name="Kuo A."/>
            <person name="Mondo S."/>
            <person name="Pangilinan J."/>
            <person name="Riley R."/>
            <person name="LaButti K."/>
            <person name="Andreopoulos B."/>
            <person name="Lipzen A."/>
            <person name="Chen C."/>
            <person name="Yanf M."/>
            <person name="Daum C."/>
            <person name="Ng V."/>
            <person name="Clum A."/>
            <person name="Steindorff A."/>
            <person name="Ohm R."/>
            <person name="Martin F."/>
            <person name="Silar P."/>
            <person name="Natvig D."/>
            <person name="Lalanne C."/>
            <person name="Gautier V."/>
            <person name="Ament-velasquez S.L."/>
            <person name="Kruys A."/>
            <person name="Hutchinson M.I."/>
            <person name="Powell A.J."/>
            <person name="Barry K."/>
            <person name="Miller A.N."/>
            <person name="Grigoriev I.V."/>
            <person name="Debuchy R."/>
            <person name="Gladieux P."/>
            <person name="Thoren M.H."/>
            <person name="Johannesson H."/>
        </authorList>
    </citation>
    <scope>NUCLEOTIDE SEQUENCE</scope>
    <source>
        <strain evidence="4">FGSC 1904</strain>
    </source>
</reference>
<keyword evidence="5" id="KW-1185">Reference proteome</keyword>
<proteinExistence type="predicted"/>
<comment type="caution">
    <text evidence="4">The sequence shown here is derived from an EMBL/GenBank/DDBJ whole genome shotgun (WGS) entry which is preliminary data.</text>
</comment>
<evidence type="ECO:0000313" key="5">
    <source>
        <dbReference type="Proteomes" id="UP001281003"/>
    </source>
</evidence>
<dbReference type="PANTHER" id="PTHR38118">
    <property type="entry name" value="ANCHORED CELL WALL PROTEIN 11-RELATED"/>
    <property type="match status" value="1"/>
</dbReference>
<name>A0AAE0PEC4_SORBR</name>
<keyword evidence="2" id="KW-0732">Signal</keyword>
<feature type="signal peptide" evidence="2">
    <location>
        <begin position="1"/>
        <end position="20"/>
    </location>
</feature>
<feature type="chain" id="PRO_5042196616" description="DUF7707 domain-containing protein" evidence="2">
    <location>
        <begin position="21"/>
        <end position="201"/>
    </location>
</feature>
<sequence length="201" mass="21183">MVAYSTALLALASSLTLVNADIWIDPESVTLAERKNWCMNEIASCPLICQNEDPRPVISNECDADTLQYSCVCGNNNTPNLTEYSLTIPYHTCVKYVENCVNENMGNNIEQAACAENNRCGAKNPQKSNATTTATSTTASPSASSSGTGVYDGLAGDTTDGADSSNNKGGNNKENAAPRMLESIGATLVFGSLFAGFAIML</sequence>
<organism evidence="4 5">
    <name type="scientific">Sordaria brevicollis</name>
    <dbReference type="NCBI Taxonomy" id="83679"/>
    <lineage>
        <taxon>Eukaryota</taxon>
        <taxon>Fungi</taxon>
        <taxon>Dikarya</taxon>
        <taxon>Ascomycota</taxon>
        <taxon>Pezizomycotina</taxon>
        <taxon>Sordariomycetes</taxon>
        <taxon>Sordariomycetidae</taxon>
        <taxon>Sordariales</taxon>
        <taxon>Sordariaceae</taxon>
        <taxon>Sordaria</taxon>
    </lineage>
</organism>
<dbReference type="InterPro" id="IPR056124">
    <property type="entry name" value="DUF7707"/>
</dbReference>
<reference evidence="4" key="1">
    <citation type="journal article" date="2023" name="Mol. Phylogenet. Evol.">
        <title>Genome-scale phylogeny and comparative genomics of the fungal order Sordariales.</title>
        <authorList>
            <person name="Hensen N."/>
            <person name="Bonometti L."/>
            <person name="Westerberg I."/>
            <person name="Brannstrom I.O."/>
            <person name="Guillou S."/>
            <person name="Cros-Aarteil S."/>
            <person name="Calhoun S."/>
            <person name="Haridas S."/>
            <person name="Kuo A."/>
            <person name="Mondo S."/>
            <person name="Pangilinan J."/>
            <person name="Riley R."/>
            <person name="LaButti K."/>
            <person name="Andreopoulos B."/>
            <person name="Lipzen A."/>
            <person name="Chen C."/>
            <person name="Yan M."/>
            <person name="Daum C."/>
            <person name="Ng V."/>
            <person name="Clum A."/>
            <person name="Steindorff A."/>
            <person name="Ohm R.A."/>
            <person name="Martin F."/>
            <person name="Silar P."/>
            <person name="Natvig D.O."/>
            <person name="Lalanne C."/>
            <person name="Gautier V."/>
            <person name="Ament-Velasquez S.L."/>
            <person name="Kruys A."/>
            <person name="Hutchinson M.I."/>
            <person name="Powell A.J."/>
            <person name="Barry K."/>
            <person name="Miller A.N."/>
            <person name="Grigoriev I.V."/>
            <person name="Debuchy R."/>
            <person name="Gladieux P."/>
            <person name="Hiltunen Thoren M."/>
            <person name="Johannesson H."/>
        </authorList>
    </citation>
    <scope>NUCLEOTIDE SEQUENCE</scope>
    <source>
        <strain evidence="4">FGSC 1904</strain>
    </source>
</reference>
<evidence type="ECO:0000259" key="3">
    <source>
        <dbReference type="Pfam" id="PF24808"/>
    </source>
</evidence>
<dbReference type="AlphaFoldDB" id="A0AAE0PEC4"/>
<dbReference type="Pfam" id="PF24808">
    <property type="entry name" value="DUF7707"/>
    <property type="match status" value="1"/>
</dbReference>
<feature type="compositionally biased region" description="Low complexity" evidence="1">
    <location>
        <begin position="128"/>
        <end position="175"/>
    </location>
</feature>
<evidence type="ECO:0000313" key="4">
    <source>
        <dbReference type="EMBL" id="KAK3397935.1"/>
    </source>
</evidence>
<dbReference type="PANTHER" id="PTHR38118:SF2">
    <property type="entry name" value="CDP-ALCOHOL PHOSPHATIDYLTRANSFERASE PROTEIN"/>
    <property type="match status" value="1"/>
</dbReference>
<evidence type="ECO:0000256" key="1">
    <source>
        <dbReference type="SAM" id="MobiDB-lite"/>
    </source>
</evidence>